<evidence type="ECO:0000313" key="2">
    <source>
        <dbReference type="Proteomes" id="UP000829447"/>
    </source>
</evidence>
<accession>A0ACC5WHI4</accession>
<keyword evidence="2" id="KW-1185">Reference proteome</keyword>
<dbReference type="Proteomes" id="UP000829447">
    <property type="component" value="Linkage Group LG5"/>
</dbReference>
<proteinExistence type="predicted"/>
<comment type="caution">
    <text evidence="1">The sequence shown here is derived from an EMBL/GenBank/DDBJ whole genome shotgun (WGS) entry which is preliminary data.</text>
</comment>
<reference evidence="1 2" key="1">
    <citation type="journal article" date="2022" name="bioRxiv">
        <title>An ancient truncated duplication of the anti-Mullerian hormone receptor type 2 gene is a potential conserved master sex determinant in the Pangasiidae catfish family.</title>
        <authorList>
            <person name="Wen M."/>
            <person name="Pan Q."/>
            <person name="Jouanno E."/>
            <person name="Montfort J."/>
            <person name="Zahm M."/>
            <person name="Cabau C."/>
            <person name="Klopp C."/>
            <person name="Iampietro C."/>
            <person name="Roques C."/>
            <person name="Bouchez O."/>
            <person name="Castinel A."/>
            <person name="Donnadieu C."/>
            <person name="Parrinello H."/>
            <person name="Poncet C."/>
            <person name="Belmonte E."/>
            <person name="Gautier V."/>
            <person name="Avarre J.-C."/>
            <person name="Dugue R."/>
            <person name="Gustiano R."/>
            <person name="Ha T.T.T."/>
            <person name="Campet M."/>
            <person name="Sriphairoj K."/>
            <person name="Ribolli J."/>
            <person name="de Almeida F.L."/>
            <person name="Desvignes T."/>
            <person name="Postlethwait J.H."/>
            <person name="Bucao C.F."/>
            <person name="Robinson-Rechavi M."/>
            <person name="Bobe J."/>
            <person name="Herpin A."/>
            <person name="Guiguen Y."/>
        </authorList>
    </citation>
    <scope>NUCLEOTIDE SEQUENCE [LARGE SCALE GENOMIC DNA]</scope>
    <source>
        <strain evidence="1">YG-Dec2019</strain>
    </source>
</reference>
<organism evidence="1 2">
    <name type="scientific">Pangasianodon gigas</name>
    <name type="common">Mekong giant catfish</name>
    <name type="synonym">Pangasius gigas</name>
    <dbReference type="NCBI Taxonomy" id="30993"/>
    <lineage>
        <taxon>Eukaryota</taxon>
        <taxon>Metazoa</taxon>
        <taxon>Chordata</taxon>
        <taxon>Craniata</taxon>
        <taxon>Vertebrata</taxon>
        <taxon>Euteleostomi</taxon>
        <taxon>Actinopterygii</taxon>
        <taxon>Neopterygii</taxon>
        <taxon>Teleostei</taxon>
        <taxon>Ostariophysi</taxon>
        <taxon>Siluriformes</taxon>
        <taxon>Pangasiidae</taxon>
        <taxon>Pangasianodon</taxon>
    </lineage>
</organism>
<name>A0ACC5WHI4_PANGG</name>
<gene>
    <name evidence="1" type="ORF">PGIGA_G00217680</name>
</gene>
<protein>
    <submittedName>
        <fullName evidence="1">Uncharacterized protein</fullName>
    </submittedName>
</protein>
<evidence type="ECO:0000313" key="1">
    <source>
        <dbReference type="EMBL" id="MCI4378594.1"/>
    </source>
</evidence>
<sequence>MSDRIFTLLLSLTLQDVCTGFQVWTLLQYSWKDINSVNIICQHNALERWTVGASVLINGKKVCNTDKNSTVCEGRKEGNQFNFTLKITAEEKGLPYNCMVYRSTPLPVQVRTGEEIKLLPGCDILPPIPTNSCSCLDVDNDCPHATLTSLLTWALLGLVLLLCLYSLIITAFYIKLRIKFSEELSITYVPMQKNCVRPKKKVKAHGADKNAEYMDMREVHHQAQPIRDVNHNSRLNPVGSSV</sequence>
<dbReference type="EMBL" id="CM040458">
    <property type="protein sequence ID" value="MCI4378594.1"/>
    <property type="molecule type" value="Genomic_DNA"/>
</dbReference>